<evidence type="ECO:0000256" key="1">
    <source>
        <dbReference type="SAM" id="SignalP"/>
    </source>
</evidence>
<evidence type="ECO:0008006" key="4">
    <source>
        <dbReference type="Google" id="ProtNLM"/>
    </source>
</evidence>
<evidence type="ECO:0000313" key="2">
    <source>
        <dbReference type="EMBL" id="MBM2354605.1"/>
    </source>
</evidence>
<dbReference type="Proteomes" id="UP000809337">
    <property type="component" value="Unassembled WGS sequence"/>
</dbReference>
<comment type="caution">
    <text evidence="2">The sequence shown here is derived from an EMBL/GenBank/DDBJ whole genome shotgun (WGS) entry which is preliminary data.</text>
</comment>
<feature type="chain" id="PRO_5040432912" description="Oxidoreductase" evidence="1">
    <location>
        <begin position="19"/>
        <end position="158"/>
    </location>
</feature>
<accession>A0A9Q2NLX3</accession>
<organism evidence="2 3">
    <name type="scientific">Pseudosulfitobacter pseudonitzschiae</name>
    <dbReference type="NCBI Taxonomy" id="1402135"/>
    <lineage>
        <taxon>Bacteria</taxon>
        <taxon>Pseudomonadati</taxon>
        <taxon>Pseudomonadota</taxon>
        <taxon>Alphaproteobacteria</taxon>
        <taxon>Rhodobacterales</taxon>
        <taxon>Roseobacteraceae</taxon>
        <taxon>Pseudosulfitobacter</taxon>
    </lineage>
</organism>
<protein>
    <recommendedName>
        <fullName evidence="4">Oxidoreductase</fullName>
    </recommendedName>
</protein>
<evidence type="ECO:0000313" key="3">
    <source>
        <dbReference type="Proteomes" id="UP000809337"/>
    </source>
</evidence>
<dbReference type="AlphaFoldDB" id="A0A9Q2NLX3"/>
<proteinExistence type="predicted"/>
<feature type="signal peptide" evidence="1">
    <location>
        <begin position="1"/>
        <end position="18"/>
    </location>
</feature>
<dbReference type="Gene3D" id="3.90.420.10">
    <property type="entry name" value="Oxidoreductase, molybdopterin-binding domain"/>
    <property type="match status" value="1"/>
</dbReference>
<name>A0A9Q2NLX3_9RHOB</name>
<sequence length="158" mass="17558">MKHLYLAAALAFALPATGFTQDILSVIGSDGSPVKTYSMDQLDALDQTTYVTKNPYIDDTSEFSGPLARVVLADAGQDMPDGAQLRVTAINDYKIDMPLTDLLDYDVIFATRRDGETMSLRQKGPIWIMYPISDHAELEDDAINNRLVWQLKSIQVVE</sequence>
<dbReference type="SUPFAM" id="SSF56524">
    <property type="entry name" value="Oxidoreductase molybdopterin-binding domain"/>
    <property type="match status" value="1"/>
</dbReference>
<reference evidence="2" key="1">
    <citation type="submission" date="2021-01" db="EMBL/GenBank/DDBJ databases">
        <title>Diatom-associated Roseobacters Show Island Model of Population Structure.</title>
        <authorList>
            <person name="Qu L."/>
            <person name="Feng X."/>
            <person name="Chen Y."/>
            <person name="Li L."/>
            <person name="Wang X."/>
            <person name="Hu Z."/>
            <person name="Wang H."/>
            <person name="Luo H."/>
        </authorList>
    </citation>
    <scope>NUCLEOTIDE SEQUENCE</scope>
    <source>
        <strain evidence="2">SM26-45</strain>
    </source>
</reference>
<gene>
    <name evidence="2" type="ORF">JQX14_08645</name>
</gene>
<dbReference type="EMBL" id="JAFBWN010000004">
    <property type="protein sequence ID" value="MBM2354605.1"/>
    <property type="molecule type" value="Genomic_DNA"/>
</dbReference>
<keyword evidence="1" id="KW-0732">Signal</keyword>
<dbReference type="RefSeq" id="WP_231033582.1">
    <property type="nucleotide sequence ID" value="NZ_JAJNGX010000004.1"/>
</dbReference>
<dbReference type="InterPro" id="IPR036374">
    <property type="entry name" value="OxRdtase_Mopterin-bd_sf"/>
</dbReference>